<dbReference type="InterPro" id="IPR037883">
    <property type="entry name" value="Knr4/Smi1-like_sf"/>
</dbReference>
<dbReference type="SUPFAM" id="SSF160631">
    <property type="entry name" value="SMI1/KNR4-like"/>
    <property type="match status" value="1"/>
</dbReference>
<proteinExistence type="predicted"/>
<evidence type="ECO:0008006" key="3">
    <source>
        <dbReference type="Google" id="ProtNLM"/>
    </source>
</evidence>
<reference evidence="1 2" key="1">
    <citation type="submission" date="2018-09" db="EMBL/GenBank/DDBJ databases">
        <authorList>
            <person name="Zhu H."/>
        </authorList>
    </citation>
    <scope>NUCLEOTIDE SEQUENCE [LARGE SCALE GENOMIC DNA]</scope>
    <source>
        <strain evidence="1 2">K1W22B-8</strain>
    </source>
</reference>
<dbReference type="EMBL" id="QYUK01000011">
    <property type="protein sequence ID" value="RJF87622.1"/>
    <property type="molecule type" value="Genomic_DNA"/>
</dbReference>
<organism evidence="1 2">
    <name type="scientific">Oleomonas cavernae</name>
    <dbReference type="NCBI Taxonomy" id="2320859"/>
    <lineage>
        <taxon>Bacteria</taxon>
        <taxon>Pseudomonadati</taxon>
        <taxon>Pseudomonadota</taxon>
        <taxon>Alphaproteobacteria</taxon>
        <taxon>Acetobacterales</taxon>
        <taxon>Acetobacteraceae</taxon>
        <taxon>Oleomonas</taxon>
    </lineage>
</organism>
<dbReference type="AlphaFoldDB" id="A0A418WC81"/>
<name>A0A418WC81_9PROT</name>
<comment type="caution">
    <text evidence="1">The sequence shown here is derived from an EMBL/GenBank/DDBJ whole genome shotgun (WGS) entry which is preliminary data.</text>
</comment>
<protein>
    <recommendedName>
        <fullName evidence="3">Knr4/Smi1-like domain-containing protein</fullName>
    </recommendedName>
</protein>
<evidence type="ECO:0000313" key="1">
    <source>
        <dbReference type="EMBL" id="RJF87622.1"/>
    </source>
</evidence>
<keyword evidence="2" id="KW-1185">Reference proteome</keyword>
<gene>
    <name evidence="1" type="ORF">D3874_11805</name>
</gene>
<dbReference type="Proteomes" id="UP000284605">
    <property type="component" value="Unassembled WGS sequence"/>
</dbReference>
<accession>A0A418WC81</accession>
<sequence length="111" mass="12970">MPEDFRDYLRCSSPVEFNLDEHFGNWWGIREIKNIPDEWGPEIGPLVPGRADQYLFFLDHCFWAWAWAISCADDESRGKVVLIAGIEHDKVVADSFTDFVRKYTRSWGDVL</sequence>
<evidence type="ECO:0000313" key="2">
    <source>
        <dbReference type="Proteomes" id="UP000284605"/>
    </source>
</evidence>